<protein>
    <recommendedName>
        <fullName evidence="6">mitogen-activated protein kinase kinase</fullName>
        <ecNumber evidence="6">2.7.12.2</ecNumber>
    </recommendedName>
</protein>
<comment type="catalytic activity">
    <reaction evidence="7">
        <text>L-seryl-[protein] + ATP = O-phospho-L-seryl-[protein] + ADP + H(+)</text>
        <dbReference type="Rhea" id="RHEA:17989"/>
        <dbReference type="Rhea" id="RHEA-COMP:9863"/>
        <dbReference type="Rhea" id="RHEA-COMP:11604"/>
        <dbReference type="ChEBI" id="CHEBI:15378"/>
        <dbReference type="ChEBI" id="CHEBI:29999"/>
        <dbReference type="ChEBI" id="CHEBI:30616"/>
        <dbReference type="ChEBI" id="CHEBI:83421"/>
        <dbReference type="ChEBI" id="CHEBI:456216"/>
        <dbReference type="EC" id="2.7.12.2"/>
    </reaction>
</comment>
<dbReference type="GO" id="GO:0004708">
    <property type="term" value="F:MAP kinase kinase activity"/>
    <property type="evidence" value="ECO:0007669"/>
    <property type="project" value="UniProtKB-EC"/>
</dbReference>
<comment type="catalytic activity">
    <reaction evidence="8">
        <text>L-threonyl-[protein] + ATP = O-phospho-L-threonyl-[protein] + ADP + H(+)</text>
        <dbReference type="Rhea" id="RHEA:46608"/>
        <dbReference type="Rhea" id="RHEA-COMP:11060"/>
        <dbReference type="Rhea" id="RHEA-COMP:11605"/>
        <dbReference type="ChEBI" id="CHEBI:15378"/>
        <dbReference type="ChEBI" id="CHEBI:30013"/>
        <dbReference type="ChEBI" id="CHEBI:30616"/>
        <dbReference type="ChEBI" id="CHEBI:61977"/>
        <dbReference type="ChEBI" id="CHEBI:456216"/>
        <dbReference type="EC" id="2.7.12.2"/>
    </reaction>
</comment>
<keyword evidence="11" id="KW-1185">Reference proteome</keyword>
<keyword evidence="2" id="KW-0547">Nucleotide-binding</keyword>
<organism evidence="11 12">
    <name type="scientific">Panagrolaimus davidi</name>
    <dbReference type="NCBI Taxonomy" id="227884"/>
    <lineage>
        <taxon>Eukaryota</taxon>
        <taxon>Metazoa</taxon>
        <taxon>Ecdysozoa</taxon>
        <taxon>Nematoda</taxon>
        <taxon>Chromadorea</taxon>
        <taxon>Rhabditida</taxon>
        <taxon>Tylenchina</taxon>
        <taxon>Panagrolaimomorpha</taxon>
        <taxon>Panagrolaimoidea</taxon>
        <taxon>Panagrolaimidae</taxon>
        <taxon>Panagrolaimus</taxon>
    </lineage>
</organism>
<evidence type="ECO:0000256" key="9">
    <source>
        <dbReference type="ARBA" id="ARBA00051693"/>
    </source>
</evidence>
<evidence type="ECO:0000256" key="3">
    <source>
        <dbReference type="ARBA" id="ARBA00022777"/>
    </source>
</evidence>
<dbReference type="PANTHER" id="PTHR48013:SF9">
    <property type="entry name" value="DUAL SPECIFICITY MITOGEN-ACTIVATED PROTEIN KINASE KINASE 5"/>
    <property type="match status" value="1"/>
</dbReference>
<evidence type="ECO:0000256" key="8">
    <source>
        <dbReference type="ARBA" id="ARBA00049299"/>
    </source>
</evidence>
<dbReference type="InterPro" id="IPR011009">
    <property type="entry name" value="Kinase-like_dom_sf"/>
</dbReference>
<dbReference type="Gene3D" id="1.10.510.10">
    <property type="entry name" value="Transferase(Phosphotransferase) domain 1"/>
    <property type="match status" value="1"/>
</dbReference>
<evidence type="ECO:0000256" key="2">
    <source>
        <dbReference type="ARBA" id="ARBA00022741"/>
    </source>
</evidence>
<evidence type="ECO:0000256" key="1">
    <source>
        <dbReference type="ARBA" id="ARBA00022679"/>
    </source>
</evidence>
<evidence type="ECO:0000259" key="10">
    <source>
        <dbReference type="PROSITE" id="PS50011"/>
    </source>
</evidence>
<comment type="catalytic activity">
    <reaction evidence="9">
        <text>L-tyrosyl-[protein] + ATP = O-phospho-L-tyrosyl-[protein] + ADP + H(+)</text>
        <dbReference type="Rhea" id="RHEA:10596"/>
        <dbReference type="Rhea" id="RHEA-COMP:10136"/>
        <dbReference type="Rhea" id="RHEA-COMP:20101"/>
        <dbReference type="ChEBI" id="CHEBI:15378"/>
        <dbReference type="ChEBI" id="CHEBI:30616"/>
        <dbReference type="ChEBI" id="CHEBI:46858"/>
        <dbReference type="ChEBI" id="CHEBI:61978"/>
        <dbReference type="ChEBI" id="CHEBI:456216"/>
        <dbReference type="EC" id="2.7.12.2"/>
    </reaction>
</comment>
<dbReference type="InterPro" id="IPR000719">
    <property type="entry name" value="Prot_kinase_dom"/>
</dbReference>
<evidence type="ECO:0000256" key="7">
    <source>
        <dbReference type="ARBA" id="ARBA00049014"/>
    </source>
</evidence>
<keyword evidence="1" id="KW-0808">Transferase</keyword>
<name>A0A914QYP8_9BILA</name>
<dbReference type="GO" id="GO:0005524">
    <property type="term" value="F:ATP binding"/>
    <property type="evidence" value="ECO:0007669"/>
    <property type="project" value="UniProtKB-KW"/>
</dbReference>
<evidence type="ECO:0000256" key="6">
    <source>
        <dbReference type="ARBA" id="ARBA00038999"/>
    </source>
</evidence>
<dbReference type="PROSITE" id="PS50011">
    <property type="entry name" value="PROTEIN_KINASE_DOM"/>
    <property type="match status" value="1"/>
</dbReference>
<evidence type="ECO:0000313" key="11">
    <source>
        <dbReference type="Proteomes" id="UP000887578"/>
    </source>
</evidence>
<proteinExistence type="inferred from homology"/>
<dbReference type="EC" id="2.7.12.2" evidence="6"/>
<dbReference type="Proteomes" id="UP000887578">
    <property type="component" value="Unplaced"/>
</dbReference>
<accession>A0A914QYP8</accession>
<dbReference type="WBParaSite" id="PDA_v2.g4198.t1">
    <property type="protein sequence ID" value="PDA_v2.g4198.t1"/>
    <property type="gene ID" value="PDA_v2.g4198"/>
</dbReference>
<keyword evidence="4" id="KW-0067">ATP-binding</keyword>
<comment type="similarity">
    <text evidence="5">Belongs to the protein kinase superfamily. STE Ser/Thr protein kinase family. MAP kinase kinase subfamily.</text>
</comment>
<sequence>MSSNLSTYSYSRNYKPQILYGTQNYRIGNELDSGCFSNVFFAQHNRTQTFVALKKIQLNGLDEKHFKCCIKEVELLNRAKSENVVKCYKLFFEESFSYISLEFADKMDLDKRIKI</sequence>
<dbReference type="Pfam" id="PF00069">
    <property type="entry name" value="Pkinase"/>
    <property type="match status" value="1"/>
</dbReference>
<evidence type="ECO:0000256" key="5">
    <source>
        <dbReference type="ARBA" id="ARBA00038035"/>
    </source>
</evidence>
<evidence type="ECO:0000256" key="4">
    <source>
        <dbReference type="ARBA" id="ARBA00022840"/>
    </source>
</evidence>
<dbReference type="SUPFAM" id="SSF56112">
    <property type="entry name" value="Protein kinase-like (PK-like)"/>
    <property type="match status" value="1"/>
</dbReference>
<feature type="domain" description="Protein kinase" evidence="10">
    <location>
        <begin position="25"/>
        <end position="115"/>
    </location>
</feature>
<dbReference type="PANTHER" id="PTHR48013">
    <property type="entry name" value="DUAL SPECIFICITY MITOGEN-ACTIVATED PROTEIN KINASE KINASE 5-RELATED"/>
    <property type="match status" value="1"/>
</dbReference>
<keyword evidence="3" id="KW-0418">Kinase</keyword>
<evidence type="ECO:0000313" key="12">
    <source>
        <dbReference type="WBParaSite" id="PDA_v2.g4198.t1"/>
    </source>
</evidence>
<reference evidence="12" key="1">
    <citation type="submission" date="2022-11" db="UniProtKB">
        <authorList>
            <consortium name="WormBaseParasite"/>
        </authorList>
    </citation>
    <scope>IDENTIFICATION</scope>
</reference>
<dbReference type="AlphaFoldDB" id="A0A914QYP8"/>